<proteinExistence type="predicted"/>
<dbReference type="EMBL" id="VXIV02000882">
    <property type="protein sequence ID" value="KAF6035414.1"/>
    <property type="molecule type" value="Genomic_DNA"/>
</dbReference>
<evidence type="ECO:0000313" key="3">
    <source>
        <dbReference type="Proteomes" id="UP000593567"/>
    </source>
</evidence>
<evidence type="ECO:0000256" key="1">
    <source>
        <dbReference type="SAM" id="Phobius"/>
    </source>
</evidence>
<gene>
    <name evidence="2" type="ORF">EB796_006288</name>
</gene>
<sequence>MLLLLAKRLSCLNGNLVLSKESSGRISVMSEKDKWLSSLQAEFDQSCCRISQIKSLFLILLVTFFISVYFFGYVFIPDML</sequence>
<protein>
    <submittedName>
        <fullName evidence="2">Uncharacterized protein</fullName>
    </submittedName>
</protein>
<keyword evidence="1" id="KW-0812">Transmembrane</keyword>
<organism evidence="2 3">
    <name type="scientific">Bugula neritina</name>
    <name type="common">Brown bryozoan</name>
    <name type="synonym">Sertularia neritina</name>
    <dbReference type="NCBI Taxonomy" id="10212"/>
    <lineage>
        <taxon>Eukaryota</taxon>
        <taxon>Metazoa</taxon>
        <taxon>Spiralia</taxon>
        <taxon>Lophotrochozoa</taxon>
        <taxon>Bryozoa</taxon>
        <taxon>Gymnolaemata</taxon>
        <taxon>Cheilostomatida</taxon>
        <taxon>Flustrina</taxon>
        <taxon>Buguloidea</taxon>
        <taxon>Bugulidae</taxon>
        <taxon>Bugula</taxon>
    </lineage>
</organism>
<feature type="transmembrane region" description="Helical" evidence="1">
    <location>
        <begin position="56"/>
        <end position="76"/>
    </location>
</feature>
<comment type="caution">
    <text evidence="2">The sequence shown here is derived from an EMBL/GenBank/DDBJ whole genome shotgun (WGS) entry which is preliminary data.</text>
</comment>
<dbReference type="Proteomes" id="UP000593567">
    <property type="component" value="Unassembled WGS sequence"/>
</dbReference>
<accession>A0A7J7KBU5</accession>
<dbReference type="AlphaFoldDB" id="A0A7J7KBU5"/>
<keyword evidence="3" id="KW-1185">Reference proteome</keyword>
<keyword evidence="1" id="KW-1133">Transmembrane helix</keyword>
<reference evidence="2" key="1">
    <citation type="submission" date="2020-06" db="EMBL/GenBank/DDBJ databases">
        <title>Draft genome of Bugula neritina, a colonial animal packing powerful symbionts and potential medicines.</title>
        <authorList>
            <person name="Rayko M."/>
        </authorList>
    </citation>
    <scope>NUCLEOTIDE SEQUENCE [LARGE SCALE GENOMIC DNA]</scope>
    <source>
        <strain evidence="2">Kwan_BN1</strain>
    </source>
</reference>
<evidence type="ECO:0000313" key="2">
    <source>
        <dbReference type="EMBL" id="KAF6035414.1"/>
    </source>
</evidence>
<name>A0A7J7KBU5_BUGNE</name>
<keyword evidence="1" id="KW-0472">Membrane</keyword>